<dbReference type="PANTHER" id="PTHR43477:SF1">
    <property type="entry name" value="DIHYDROANTICAPSIN 7-DEHYDROGENASE"/>
    <property type="match status" value="1"/>
</dbReference>
<dbReference type="Gene3D" id="3.40.50.720">
    <property type="entry name" value="NAD(P)-binding Rossmann-like Domain"/>
    <property type="match status" value="1"/>
</dbReference>
<organism evidence="3 4">
    <name type="scientific">Caballeronia mineralivorans PML1(12)</name>
    <dbReference type="NCBI Taxonomy" id="908627"/>
    <lineage>
        <taxon>Bacteria</taxon>
        <taxon>Pseudomonadati</taxon>
        <taxon>Pseudomonadota</taxon>
        <taxon>Betaproteobacteria</taxon>
        <taxon>Burkholderiales</taxon>
        <taxon>Burkholderiaceae</taxon>
        <taxon>Caballeronia</taxon>
    </lineage>
</organism>
<dbReference type="SUPFAM" id="SSF51735">
    <property type="entry name" value="NAD(P)-binding Rossmann-fold domains"/>
    <property type="match status" value="1"/>
</dbReference>
<dbReference type="EMBL" id="AEJF01000079">
    <property type="protein sequence ID" value="KLU25992.1"/>
    <property type="molecule type" value="Genomic_DNA"/>
</dbReference>
<sequence length="237" mass="24380">MSLDGKRVVVIGGASGIGFAVAELARAQGAAVVIGSSAEANVSAAVERLPGATGRTVDLRDEASVAGFFGALGAFDHLAITAGDWGGSMFFASSRDLDLAQARELLDVRFWGVLAAVKRGCRTIAQDGSITLTSGMLTHRPRKGAPMPTALGGALEYLTRGLAMDLIPVRVNAVCPGIVLTEHVKQMPEAMLQPMVAPLPVPRGAAPAEAAKAYVYLMLNGYATGQILPVDGGGLLV</sequence>
<comment type="similarity">
    <text evidence="1">Belongs to the short-chain dehydrogenases/reductases (SDR) family.</text>
</comment>
<keyword evidence="2" id="KW-0560">Oxidoreductase</keyword>
<dbReference type="InterPro" id="IPR002347">
    <property type="entry name" value="SDR_fam"/>
</dbReference>
<dbReference type="PRINTS" id="PR00081">
    <property type="entry name" value="GDHRDH"/>
</dbReference>
<dbReference type="PATRIC" id="fig|908627.4.peg.2630"/>
<dbReference type="PANTHER" id="PTHR43477">
    <property type="entry name" value="DIHYDROANTICAPSIN 7-DEHYDROGENASE"/>
    <property type="match status" value="1"/>
</dbReference>
<evidence type="ECO:0000256" key="2">
    <source>
        <dbReference type="ARBA" id="ARBA00023002"/>
    </source>
</evidence>
<dbReference type="OrthoDB" id="9806974at2"/>
<dbReference type="AlphaFoldDB" id="A0A0J1CZM3"/>
<dbReference type="InterPro" id="IPR051122">
    <property type="entry name" value="SDR_DHRS6-like"/>
</dbReference>
<evidence type="ECO:0000313" key="4">
    <source>
        <dbReference type="Proteomes" id="UP000035963"/>
    </source>
</evidence>
<dbReference type="GO" id="GO:0016491">
    <property type="term" value="F:oxidoreductase activity"/>
    <property type="evidence" value="ECO:0007669"/>
    <property type="project" value="UniProtKB-KW"/>
</dbReference>
<accession>A0A0J1CZM3</accession>
<keyword evidence="4" id="KW-1185">Reference proteome</keyword>
<name>A0A0J1CZM3_9BURK</name>
<protein>
    <recommendedName>
        <fullName evidence="5">Short-chain dehydrogenase</fullName>
    </recommendedName>
</protein>
<reference evidence="3 4" key="1">
    <citation type="journal article" date="2015" name="Genome Announc.">
        <title>Draft Genome Sequence of Burkholderia sp. Strain PML1(12), an Ectomycorrhizosphere-Inhabiting Bacterium with Effective Mineral-Weathering Ability.</title>
        <authorList>
            <person name="Uroz S."/>
            <person name="Oger P."/>
        </authorList>
    </citation>
    <scope>NUCLEOTIDE SEQUENCE [LARGE SCALE GENOMIC DNA]</scope>
    <source>
        <strain evidence="4">PML1(12)</strain>
    </source>
</reference>
<proteinExistence type="inferred from homology"/>
<dbReference type="Proteomes" id="UP000035963">
    <property type="component" value="Unassembled WGS sequence"/>
</dbReference>
<comment type="caution">
    <text evidence="3">The sequence shown here is derived from an EMBL/GenBank/DDBJ whole genome shotgun (WGS) entry which is preliminary data.</text>
</comment>
<evidence type="ECO:0000313" key="3">
    <source>
        <dbReference type="EMBL" id="KLU25992.1"/>
    </source>
</evidence>
<evidence type="ECO:0008006" key="5">
    <source>
        <dbReference type="Google" id="ProtNLM"/>
    </source>
</evidence>
<dbReference type="InterPro" id="IPR036291">
    <property type="entry name" value="NAD(P)-bd_dom_sf"/>
</dbReference>
<evidence type="ECO:0000256" key="1">
    <source>
        <dbReference type="ARBA" id="ARBA00006484"/>
    </source>
</evidence>
<gene>
    <name evidence="3" type="ORF">EOS_11855</name>
</gene>
<dbReference type="Pfam" id="PF13561">
    <property type="entry name" value="adh_short_C2"/>
    <property type="match status" value="1"/>
</dbReference>